<comment type="caution">
    <text evidence="2">The sequence shown here is derived from an EMBL/GenBank/DDBJ whole genome shotgun (WGS) entry which is preliminary data.</text>
</comment>
<dbReference type="Gene3D" id="2.170.270.10">
    <property type="entry name" value="SET domain"/>
    <property type="match status" value="1"/>
</dbReference>
<dbReference type="Proteomes" id="UP001397290">
    <property type="component" value="Unassembled WGS sequence"/>
</dbReference>
<proteinExistence type="predicted"/>
<dbReference type="InterPro" id="IPR046341">
    <property type="entry name" value="SET_dom_sf"/>
</dbReference>
<dbReference type="PROSITE" id="PS50280">
    <property type="entry name" value="SET"/>
    <property type="match status" value="1"/>
</dbReference>
<dbReference type="Pfam" id="PF00856">
    <property type="entry name" value="SET"/>
    <property type="match status" value="1"/>
</dbReference>
<gene>
    <name evidence="2" type="ORF">G3M48_006268</name>
</gene>
<name>A0AAW0RQM9_9HYPO</name>
<dbReference type="PANTHER" id="PTHR47643">
    <property type="entry name" value="TPR DOMAIN PROTEIN (AFU_ORTHOLOGUE AFUA_5G12710)"/>
    <property type="match status" value="1"/>
</dbReference>
<dbReference type="SUPFAM" id="SSF48452">
    <property type="entry name" value="TPR-like"/>
    <property type="match status" value="1"/>
</dbReference>
<evidence type="ECO:0000259" key="1">
    <source>
        <dbReference type="PROSITE" id="PS50280"/>
    </source>
</evidence>
<accession>A0AAW0RQM9</accession>
<evidence type="ECO:0000313" key="2">
    <source>
        <dbReference type="EMBL" id="KAK8144136.1"/>
    </source>
</evidence>
<evidence type="ECO:0000313" key="3">
    <source>
        <dbReference type="Proteomes" id="UP001397290"/>
    </source>
</evidence>
<sequence>MDTREVSQDAQFAAHLRMVGLMHEKAQLRNGQLVHDHPPPDSIIARFSAARVSLNKSHATQETMISTTQLPPPYPPSDRFVEELRPILIKQMRLGEHHRGSRVIVRALTPPNRINAILLAVEDLEGTAVTLQLYHHPSADVVPSEEVINFGDVLIIKEPFFKCTTDNSYSLRVDHLSDVVWLEPFDSRVPDVWRTAVPEMISETLRVQGNEAVRKKCWAKALRLYSNAGRYAVTPEESQLAFVNRSFANLKLNRPEQALLDATRMNEQISPTEKAVFREIRALYELGYFDRCLERLRYFTEKYPKNDDAKVEMNRVKARLREKNDGAYSFASMYKQASQDSALIDCATFSEPVEIRQSPGRGRGLFTVNAVKAGDLLLCEKAFVYKQGDVNSRRQSILMDLGQNRGFAGGQVEILTQVIQNLYHNPEYSRPFLQLHRGDYKAVRRQRADGNPIADSFLAARIMSLNVFGSPRTTLEVVSKALKNEKSVRDNDKDGFGTSGIWIKASYVNHSCVGNCRRSFIGDMLILRAAVDMEPGTELVFSYRQTKELETYDDVQRSLNNWGFTCDCALCRAKHATPAAQLNRRKLLFKRLRDIVNMRGVTPLAEGVRLLNQVKDTYTASYSTELPRIELPRLYLSIATEYYQRGDLGKSVDLLLQGLSALGYDIKSVWPTIDSADSVVPISQFEIKRWGMADAMAVEALVCLRLTA</sequence>
<feature type="domain" description="SET" evidence="1">
    <location>
        <begin position="351"/>
        <end position="544"/>
    </location>
</feature>
<dbReference type="Gene3D" id="1.25.40.10">
    <property type="entry name" value="Tetratricopeptide repeat domain"/>
    <property type="match status" value="1"/>
</dbReference>
<reference evidence="2 3" key="1">
    <citation type="submission" date="2020-02" db="EMBL/GenBank/DDBJ databases">
        <title>Comparative genomics of the hypocrealean fungal genus Beauvera.</title>
        <authorList>
            <person name="Showalter D.N."/>
            <person name="Bushley K.E."/>
            <person name="Rehner S.A."/>
        </authorList>
    </citation>
    <scope>NUCLEOTIDE SEQUENCE [LARGE SCALE GENOMIC DNA]</scope>
    <source>
        <strain evidence="2 3">ARSEF4384</strain>
    </source>
</reference>
<dbReference type="CDD" id="cd20071">
    <property type="entry name" value="SET_SMYD"/>
    <property type="match status" value="1"/>
</dbReference>
<keyword evidence="3" id="KW-1185">Reference proteome</keyword>
<dbReference type="PANTHER" id="PTHR47643:SF2">
    <property type="entry name" value="TPR DOMAIN PROTEIN (AFU_ORTHOLOGUE AFUA_5G12710)"/>
    <property type="match status" value="1"/>
</dbReference>
<dbReference type="EMBL" id="JAAHCF010000423">
    <property type="protein sequence ID" value="KAK8144136.1"/>
    <property type="molecule type" value="Genomic_DNA"/>
</dbReference>
<dbReference type="SMART" id="SM00317">
    <property type="entry name" value="SET"/>
    <property type="match status" value="1"/>
</dbReference>
<protein>
    <recommendedName>
        <fullName evidence="1">SET domain-containing protein</fullName>
    </recommendedName>
</protein>
<dbReference type="InterPro" id="IPR053209">
    <property type="entry name" value="Gramillin-biosynth_MTr"/>
</dbReference>
<dbReference type="InterPro" id="IPR011990">
    <property type="entry name" value="TPR-like_helical_dom_sf"/>
</dbReference>
<dbReference type="SUPFAM" id="SSF82199">
    <property type="entry name" value="SET domain"/>
    <property type="match status" value="1"/>
</dbReference>
<dbReference type="InterPro" id="IPR001214">
    <property type="entry name" value="SET_dom"/>
</dbReference>
<organism evidence="2 3">
    <name type="scientific">Beauveria asiatica</name>
    <dbReference type="NCBI Taxonomy" id="1069075"/>
    <lineage>
        <taxon>Eukaryota</taxon>
        <taxon>Fungi</taxon>
        <taxon>Dikarya</taxon>
        <taxon>Ascomycota</taxon>
        <taxon>Pezizomycotina</taxon>
        <taxon>Sordariomycetes</taxon>
        <taxon>Hypocreomycetidae</taxon>
        <taxon>Hypocreales</taxon>
        <taxon>Cordycipitaceae</taxon>
        <taxon>Beauveria</taxon>
    </lineage>
</organism>
<dbReference type="AlphaFoldDB" id="A0AAW0RQM9"/>